<evidence type="ECO:0000313" key="3">
    <source>
        <dbReference type="Proteomes" id="UP001642360"/>
    </source>
</evidence>
<protein>
    <submittedName>
        <fullName evidence="2">Uncharacterized protein</fullName>
    </submittedName>
</protein>
<dbReference type="AlphaFoldDB" id="A0ABC8SZ23"/>
<dbReference type="EMBL" id="CAUOFW020003525">
    <property type="protein sequence ID" value="CAK9160434.1"/>
    <property type="molecule type" value="Genomic_DNA"/>
</dbReference>
<evidence type="ECO:0000313" key="2">
    <source>
        <dbReference type="EMBL" id="CAK9160434.1"/>
    </source>
</evidence>
<gene>
    <name evidence="2" type="ORF">ILEXP_LOCUS29200</name>
</gene>
<sequence>MKNSAGDGDRSKVVEEGRKSEDDQDSNEIRPYKVKYLDEEGEDAEVMVEVTTLRRTRLQCFRDQLQNPWMTFRSLQLEGQKVTNLGPNARVREGASRMADV</sequence>
<proteinExistence type="predicted"/>
<organism evidence="2 3">
    <name type="scientific">Ilex paraguariensis</name>
    <name type="common">yerba mate</name>
    <dbReference type="NCBI Taxonomy" id="185542"/>
    <lineage>
        <taxon>Eukaryota</taxon>
        <taxon>Viridiplantae</taxon>
        <taxon>Streptophyta</taxon>
        <taxon>Embryophyta</taxon>
        <taxon>Tracheophyta</taxon>
        <taxon>Spermatophyta</taxon>
        <taxon>Magnoliopsida</taxon>
        <taxon>eudicotyledons</taxon>
        <taxon>Gunneridae</taxon>
        <taxon>Pentapetalae</taxon>
        <taxon>asterids</taxon>
        <taxon>campanulids</taxon>
        <taxon>Aquifoliales</taxon>
        <taxon>Aquifoliaceae</taxon>
        <taxon>Ilex</taxon>
    </lineage>
</organism>
<accession>A0ABC8SZ23</accession>
<evidence type="ECO:0000256" key="1">
    <source>
        <dbReference type="SAM" id="MobiDB-lite"/>
    </source>
</evidence>
<name>A0ABC8SZ23_9AQUA</name>
<feature type="region of interest" description="Disordered" evidence="1">
    <location>
        <begin position="1"/>
        <end position="31"/>
    </location>
</feature>
<feature type="compositionally biased region" description="Basic and acidic residues" evidence="1">
    <location>
        <begin position="7"/>
        <end position="31"/>
    </location>
</feature>
<keyword evidence="3" id="KW-1185">Reference proteome</keyword>
<comment type="caution">
    <text evidence="2">The sequence shown here is derived from an EMBL/GenBank/DDBJ whole genome shotgun (WGS) entry which is preliminary data.</text>
</comment>
<dbReference type="Proteomes" id="UP001642360">
    <property type="component" value="Unassembled WGS sequence"/>
</dbReference>
<reference evidence="2 3" key="1">
    <citation type="submission" date="2024-02" db="EMBL/GenBank/DDBJ databases">
        <authorList>
            <person name="Vignale AGUSTIN F."/>
            <person name="Sosa J E."/>
            <person name="Modenutti C."/>
        </authorList>
    </citation>
    <scope>NUCLEOTIDE SEQUENCE [LARGE SCALE GENOMIC DNA]</scope>
</reference>